<organism evidence="1 2">
    <name type="scientific">Cellulomonas flavigena (strain ATCC 482 / DSM 20109 / BCRC 11376 / JCM 18109 / NBRC 3775 / NCIMB 8073 / NRS 134)</name>
    <dbReference type="NCBI Taxonomy" id="446466"/>
    <lineage>
        <taxon>Bacteria</taxon>
        <taxon>Bacillati</taxon>
        <taxon>Actinomycetota</taxon>
        <taxon>Actinomycetes</taxon>
        <taxon>Micrococcales</taxon>
        <taxon>Cellulomonadaceae</taxon>
        <taxon>Cellulomonas</taxon>
    </lineage>
</organism>
<gene>
    <name evidence="1" type="ordered locus">Cfla_2165</name>
</gene>
<dbReference type="HOGENOM" id="CLU_1632384_0_0_11"/>
<keyword evidence="2" id="KW-1185">Reference proteome</keyword>
<reference evidence="1 2" key="1">
    <citation type="journal article" date="2010" name="Stand. Genomic Sci.">
        <title>Complete genome sequence of Cellulomonas flavigena type strain (134).</title>
        <authorList>
            <person name="Abt B."/>
            <person name="Foster B."/>
            <person name="Lapidus A."/>
            <person name="Clum A."/>
            <person name="Sun H."/>
            <person name="Pukall R."/>
            <person name="Lucas S."/>
            <person name="Glavina Del Rio T."/>
            <person name="Nolan M."/>
            <person name="Tice H."/>
            <person name="Cheng J.F."/>
            <person name="Pitluck S."/>
            <person name="Liolios K."/>
            <person name="Ivanova N."/>
            <person name="Mavromatis K."/>
            <person name="Ovchinnikova G."/>
            <person name="Pati A."/>
            <person name="Goodwin L."/>
            <person name="Chen A."/>
            <person name="Palaniappan K."/>
            <person name="Land M."/>
            <person name="Hauser L."/>
            <person name="Chang Y.J."/>
            <person name="Jeffries C.D."/>
            <person name="Rohde M."/>
            <person name="Goker M."/>
            <person name="Woyke T."/>
            <person name="Bristow J."/>
            <person name="Eisen J.A."/>
            <person name="Markowitz V."/>
            <person name="Hugenholtz P."/>
            <person name="Kyrpides N.C."/>
            <person name="Klenk H.P."/>
        </authorList>
    </citation>
    <scope>NUCLEOTIDE SEQUENCE [LARGE SCALE GENOMIC DNA]</scope>
    <source>
        <strain evidence="2">ATCC 482 / DSM 20109 / BCRC 11376 / JCM 18109 / NBRC 3775 / NCIMB 8073 / NRS 134</strain>
    </source>
</reference>
<dbReference type="KEGG" id="cfl:Cfla_2165"/>
<accession>D5UG35</accession>
<sequence>MTAPVDAGPLAEALAGRYDRWRWAPGLTPEVVGAALGVPLSPGPVRLAGRELLGAVVTVPDQPYPVHLRWERSGELALVELSQPPASPSWPAVVAALGEPDVVHPHGSGAYPGSEQRCHLDRGLTVFDGAGLGYQAVWLYPPTTPDAYAAVTGAFETPTRSR</sequence>
<dbReference type="STRING" id="446466.Cfla_2165"/>
<dbReference type="EMBL" id="CP001964">
    <property type="protein sequence ID" value="ADG75058.1"/>
    <property type="molecule type" value="Genomic_DNA"/>
</dbReference>
<dbReference type="eggNOG" id="ENOG5033V87">
    <property type="taxonomic scope" value="Bacteria"/>
</dbReference>
<dbReference type="RefSeq" id="WP_013117392.1">
    <property type="nucleotide sequence ID" value="NC_014151.1"/>
</dbReference>
<protein>
    <submittedName>
        <fullName evidence="1">Uncharacterized protein</fullName>
    </submittedName>
</protein>
<evidence type="ECO:0000313" key="1">
    <source>
        <dbReference type="EMBL" id="ADG75058.1"/>
    </source>
</evidence>
<dbReference type="Proteomes" id="UP000000849">
    <property type="component" value="Chromosome"/>
</dbReference>
<name>D5UG35_CELFN</name>
<evidence type="ECO:0000313" key="2">
    <source>
        <dbReference type="Proteomes" id="UP000000849"/>
    </source>
</evidence>
<proteinExistence type="predicted"/>
<dbReference type="AlphaFoldDB" id="D5UG35"/>